<dbReference type="RefSeq" id="WP_145194327.1">
    <property type="nucleotide sequence ID" value="NZ_CP036434.1"/>
</dbReference>
<keyword evidence="3" id="KW-1185">Reference proteome</keyword>
<protein>
    <submittedName>
        <fullName evidence="2">Uncharacterized protein</fullName>
    </submittedName>
</protein>
<feature type="signal peptide" evidence="1">
    <location>
        <begin position="1"/>
        <end position="19"/>
    </location>
</feature>
<evidence type="ECO:0000313" key="3">
    <source>
        <dbReference type="Proteomes" id="UP000320390"/>
    </source>
</evidence>
<proteinExistence type="predicted"/>
<evidence type="ECO:0000256" key="1">
    <source>
        <dbReference type="SAM" id="SignalP"/>
    </source>
</evidence>
<dbReference type="OrthoDB" id="233178at2"/>
<dbReference type="EMBL" id="CP036434">
    <property type="protein sequence ID" value="QDV04893.1"/>
    <property type="molecule type" value="Genomic_DNA"/>
</dbReference>
<keyword evidence="1" id="KW-0732">Signal</keyword>
<reference evidence="2 3" key="1">
    <citation type="submission" date="2019-02" db="EMBL/GenBank/DDBJ databases">
        <title>Deep-cultivation of Planctomycetes and their phenomic and genomic characterization uncovers novel biology.</title>
        <authorList>
            <person name="Wiegand S."/>
            <person name="Jogler M."/>
            <person name="Boedeker C."/>
            <person name="Pinto D."/>
            <person name="Vollmers J."/>
            <person name="Rivas-Marin E."/>
            <person name="Kohn T."/>
            <person name="Peeters S.H."/>
            <person name="Heuer A."/>
            <person name="Rast P."/>
            <person name="Oberbeckmann S."/>
            <person name="Bunk B."/>
            <person name="Jeske O."/>
            <person name="Meyerdierks A."/>
            <person name="Storesund J.E."/>
            <person name="Kallscheuer N."/>
            <person name="Luecker S."/>
            <person name="Lage O.M."/>
            <person name="Pohl T."/>
            <person name="Merkel B.J."/>
            <person name="Hornburger P."/>
            <person name="Mueller R.-W."/>
            <person name="Bruemmer F."/>
            <person name="Labrenz M."/>
            <person name="Spormann A.M."/>
            <person name="Op den Camp H."/>
            <person name="Overmann J."/>
            <person name="Amann R."/>
            <person name="Jetten M.S.M."/>
            <person name="Mascher T."/>
            <person name="Medema M.H."/>
            <person name="Devos D.P."/>
            <person name="Kaster A.-K."/>
            <person name="Ovreas L."/>
            <person name="Rohde M."/>
            <person name="Galperin M.Y."/>
            <person name="Jogler C."/>
        </authorList>
    </citation>
    <scope>NUCLEOTIDE SEQUENCE [LARGE SCALE GENOMIC DNA]</scope>
    <source>
        <strain evidence="2 3">Poly30</strain>
    </source>
</reference>
<dbReference type="Proteomes" id="UP000320390">
    <property type="component" value="Chromosome"/>
</dbReference>
<gene>
    <name evidence="2" type="ORF">Poly30_03870</name>
</gene>
<accession>A0A518ELD2</accession>
<sequence length="392" mass="41029" precursor="true">MKMLRLSLLASVLMTAAAAQVTPIATESFDYPVPGGFNGMGGGTGWSNNWYVSGGTNMELAMFDNTTTPMFPLADAIGGHAGQVVPFGESYRRFDLAAHPDLIEPVTGRFGADNTTVWVSFSAMAYAGLPADHFGGISFWHAGGGEVMFMGATWNSNQWGIAGNGGPDITVAGTDDTVAARLVYRVDFLPGAERVRLYVNPATPYPTGAPALDEMTNDLTFDEIRMASGGNNGDLFFFDNIEFAKGEPIGSPGTNYCMANVNSTGSSAVISAMGSTSAANNNMMVMASSLPATSFGFFIVSQTQGFVMNPGGSSGNLCLSGAIGRYVGPGQIQNSGTSGTIGLTLDLTNTPQPNGAVSILPGQTWNYQAWFRDTSATGPTSNFTDGLQIDYL</sequence>
<feature type="chain" id="PRO_5022019046" evidence="1">
    <location>
        <begin position="20"/>
        <end position="392"/>
    </location>
</feature>
<name>A0A518ELD2_9BACT</name>
<evidence type="ECO:0000313" key="2">
    <source>
        <dbReference type="EMBL" id="QDV04893.1"/>
    </source>
</evidence>
<organism evidence="2 3">
    <name type="scientific">Saltatorellus ferox</name>
    <dbReference type="NCBI Taxonomy" id="2528018"/>
    <lineage>
        <taxon>Bacteria</taxon>
        <taxon>Pseudomonadati</taxon>
        <taxon>Planctomycetota</taxon>
        <taxon>Planctomycetia</taxon>
        <taxon>Planctomycetia incertae sedis</taxon>
        <taxon>Saltatorellus</taxon>
    </lineage>
</organism>
<dbReference type="AlphaFoldDB" id="A0A518ELD2"/>